<reference evidence="2 3" key="1">
    <citation type="submission" date="2013-11" db="EMBL/GenBank/DDBJ databases">
        <title>Genome sequencing of Stegodyphus mimosarum.</title>
        <authorList>
            <person name="Bechsgaard J."/>
        </authorList>
    </citation>
    <scope>NUCLEOTIDE SEQUENCE [LARGE SCALE GENOMIC DNA]</scope>
</reference>
<dbReference type="Proteomes" id="UP000054359">
    <property type="component" value="Unassembled WGS sequence"/>
</dbReference>
<organism evidence="2 3">
    <name type="scientific">Stegodyphus mimosarum</name>
    <name type="common">African social velvet spider</name>
    <dbReference type="NCBI Taxonomy" id="407821"/>
    <lineage>
        <taxon>Eukaryota</taxon>
        <taxon>Metazoa</taxon>
        <taxon>Ecdysozoa</taxon>
        <taxon>Arthropoda</taxon>
        <taxon>Chelicerata</taxon>
        <taxon>Arachnida</taxon>
        <taxon>Araneae</taxon>
        <taxon>Araneomorphae</taxon>
        <taxon>Entelegynae</taxon>
        <taxon>Eresoidea</taxon>
        <taxon>Eresidae</taxon>
        <taxon>Stegodyphus</taxon>
    </lineage>
</organism>
<keyword evidence="3" id="KW-1185">Reference proteome</keyword>
<evidence type="ECO:0000313" key="3">
    <source>
        <dbReference type="Proteomes" id="UP000054359"/>
    </source>
</evidence>
<name>A0A087TD95_STEMI</name>
<gene>
    <name evidence="2" type="ORF">X975_07573</name>
</gene>
<sequence>MQIFSQLEASKDPRCCMTSWAGRFSGMFCASRLKVWARLMHVFISSVSSIFIYLLVTTYKKCKCYSSVSKGQNR</sequence>
<dbReference type="AlphaFoldDB" id="A0A087TD95"/>
<protein>
    <submittedName>
        <fullName evidence="2">Uncharacterized protein</fullName>
    </submittedName>
</protein>
<dbReference type="EMBL" id="KK114688">
    <property type="protein sequence ID" value="KFM63084.1"/>
    <property type="molecule type" value="Genomic_DNA"/>
</dbReference>
<keyword evidence="1" id="KW-0472">Membrane</keyword>
<feature type="transmembrane region" description="Helical" evidence="1">
    <location>
        <begin position="35"/>
        <end position="56"/>
    </location>
</feature>
<proteinExistence type="predicted"/>
<evidence type="ECO:0000256" key="1">
    <source>
        <dbReference type="SAM" id="Phobius"/>
    </source>
</evidence>
<feature type="non-terminal residue" evidence="2">
    <location>
        <position position="74"/>
    </location>
</feature>
<keyword evidence="1" id="KW-1133">Transmembrane helix</keyword>
<keyword evidence="1" id="KW-0812">Transmembrane</keyword>
<evidence type="ECO:0000313" key="2">
    <source>
        <dbReference type="EMBL" id="KFM63084.1"/>
    </source>
</evidence>
<accession>A0A087TD95</accession>